<accession>A0A1M4DWS2</accession>
<protein>
    <recommendedName>
        <fullName evidence="2">Peptidase S9 prolyl oligopeptidase catalytic domain-containing protein</fullName>
    </recommendedName>
</protein>
<reference evidence="1" key="1">
    <citation type="submission" date="2016-04" db="EMBL/GenBank/DDBJ databases">
        <authorList>
            <person name="Evans L.H."/>
            <person name="Alamgir A."/>
            <person name="Owens N."/>
            <person name="Weber N.D."/>
            <person name="Virtaneva K."/>
            <person name="Barbian K."/>
            <person name="Babar A."/>
            <person name="Rosenke K."/>
        </authorList>
    </citation>
    <scope>NUCLEOTIDE SEQUENCE</scope>
    <source>
        <strain evidence="1">Nono1</strain>
    </source>
</reference>
<proteinExistence type="predicted"/>
<organism evidence="1">
    <name type="scientific">Nonomuraea gerenzanensis</name>
    <dbReference type="NCBI Taxonomy" id="93944"/>
    <lineage>
        <taxon>Bacteria</taxon>
        <taxon>Bacillati</taxon>
        <taxon>Actinomycetota</taxon>
        <taxon>Actinomycetes</taxon>
        <taxon>Streptosporangiales</taxon>
        <taxon>Streptosporangiaceae</taxon>
        <taxon>Nonomuraea</taxon>
    </lineage>
</organism>
<dbReference type="AlphaFoldDB" id="A0A1M4DWS2"/>
<gene>
    <name evidence="1" type="ORF">BN4615_P495</name>
</gene>
<evidence type="ECO:0000313" key="1">
    <source>
        <dbReference type="EMBL" id="SBO90981.1"/>
    </source>
</evidence>
<name>A0A1M4DWS2_9ACTN</name>
<dbReference type="EMBL" id="LT559118">
    <property type="protein sequence ID" value="SBO90981.1"/>
    <property type="molecule type" value="Genomic_DNA"/>
</dbReference>
<sequence length="62" mass="6955">MRLYAGRGDKDVAYDNSRYCLRELRVSGVKAALKDVGDVDHTTTARRSLPEVLDWFVALRGA</sequence>
<evidence type="ECO:0008006" key="2">
    <source>
        <dbReference type="Google" id="ProtNLM"/>
    </source>
</evidence>